<name>A0A2P5TNQ7_9GAMM</name>
<reference evidence="3" key="1">
    <citation type="submission" date="2016-11" db="EMBL/GenBank/DDBJ databases">
        <authorList>
            <person name="Sisinthy S."/>
            <person name="Ara S."/>
            <person name="Gundlapally S.R."/>
        </authorList>
    </citation>
    <scope>NUCLEOTIDE SEQUENCE [LARGE SCALE GENOMIC DNA]</scope>
    <source>
        <strain evidence="3">V1-41</strain>
    </source>
</reference>
<dbReference type="RefSeq" id="WP_104485797.1">
    <property type="nucleotide sequence ID" value="NZ_BMYB01000013.1"/>
</dbReference>
<feature type="signal peptide" evidence="1">
    <location>
        <begin position="1"/>
        <end position="18"/>
    </location>
</feature>
<dbReference type="SUPFAM" id="SSF53850">
    <property type="entry name" value="Periplasmic binding protein-like II"/>
    <property type="match status" value="1"/>
</dbReference>
<accession>A0A2P5TNQ7</accession>
<evidence type="ECO:0000313" key="2">
    <source>
        <dbReference type="EMBL" id="PPL17244.1"/>
    </source>
</evidence>
<organism evidence="2 3">
    <name type="scientific">Oceanisphaera arctica</name>
    <dbReference type="NCBI Taxonomy" id="641510"/>
    <lineage>
        <taxon>Bacteria</taxon>
        <taxon>Pseudomonadati</taxon>
        <taxon>Pseudomonadota</taxon>
        <taxon>Gammaproteobacteria</taxon>
        <taxon>Aeromonadales</taxon>
        <taxon>Aeromonadaceae</taxon>
        <taxon>Oceanisphaera</taxon>
    </lineage>
</organism>
<comment type="caution">
    <text evidence="2">The sequence shown here is derived from an EMBL/GenBank/DDBJ whole genome shotgun (WGS) entry which is preliminary data.</text>
</comment>
<keyword evidence="3" id="KW-1185">Reference proteome</keyword>
<evidence type="ECO:0000256" key="1">
    <source>
        <dbReference type="SAM" id="SignalP"/>
    </source>
</evidence>
<dbReference type="Proteomes" id="UP000242231">
    <property type="component" value="Unassembled WGS sequence"/>
</dbReference>
<evidence type="ECO:0000313" key="3">
    <source>
        <dbReference type="Proteomes" id="UP000242231"/>
    </source>
</evidence>
<sequence>MKRLLLSLLALFSLSAQAALTVNIPLPEPAPPLYPYYRQLLALALEKSGEDFTIHQIVLNEPLQRLAQRLLTGKPINLLWMGTSDKYEQALLPVRVPLLRGLSGFRLLLINQTRQQEFSRVQSLSELAAFTGVQGIGWSDIDILKQAGLNISAAPQDTILDMLNRNRHVDYYPRGLVEAQVELVVATGQYPLLMAEPRLLLHYPFAIYFFVSPEYPALAEALERGLGRAYMDGSFMALFEQYPPIRASLPVLQQPRLRLELANPFLTDATRRIPAQYWHPAARP</sequence>
<proteinExistence type="predicted"/>
<feature type="chain" id="PRO_5015203500" description="Solute-binding protein family 3/N-terminal domain-containing protein" evidence="1">
    <location>
        <begin position="19"/>
        <end position="284"/>
    </location>
</feature>
<evidence type="ECO:0008006" key="4">
    <source>
        <dbReference type="Google" id="ProtNLM"/>
    </source>
</evidence>
<dbReference type="AlphaFoldDB" id="A0A2P5TNQ7"/>
<dbReference type="OrthoDB" id="547680at2"/>
<protein>
    <recommendedName>
        <fullName evidence="4">Solute-binding protein family 3/N-terminal domain-containing protein</fullName>
    </recommendedName>
</protein>
<keyword evidence="1" id="KW-0732">Signal</keyword>
<dbReference type="EMBL" id="MPZM01000008">
    <property type="protein sequence ID" value="PPL17244.1"/>
    <property type="molecule type" value="Genomic_DNA"/>
</dbReference>
<gene>
    <name evidence="2" type="ORF">UN63_05570</name>
</gene>